<reference evidence="2" key="1">
    <citation type="journal article" date="2015" name="Nat. Plants">
        <title>Genome expansion of Arabis alpina linked with retrotransposition and reduced symmetric DNA methylation.</title>
        <authorList>
            <person name="Willing E.M."/>
            <person name="Rawat V."/>
            <person name="Mandakova T."/>
            <person name="Maumus F."/>
            <person name="James G.V."/>
            <person name="Nordstroem K.J."/>
            <person name="Becker C."/>
            <person name="Warthmann N."/>
            <person name="Chica C."/>
            <person name="Szarzynska B."/>
            <person name="Zytnicki M."/>
            <person name="Albani M.C."/>
            <person name="Kiefer C."/>
            <person name="Bergonzi S."/>
            <person name="Castaings L."/>
            <person name="Mateos J.L."/>
            <person name="Berns M.C."/>
            <person name="Bujdoso N."/>
            <person name="Piofczyk T."/>
            <person name="de Lorenzo L."/>
            <person name="Barrero-Sicilia C."/>
            <person name="Mateos I."/>
            <person name="Piednoel M."/>
            <person name="Hagmann J."/>
            <person name="Chen-Min-Tao R."/>
            <person name="Iglesias-Fernandez R."/>
            <person name="Schuster S.C."/>
            <person name="Alonso-Blanco C."/>
            <person name="Roudier F."/>
            <person name="Carbonero P."/>
            <person name="Paz-Ares J."/>
            <person name="Davis S.J."/>
            <person name="Pecinka A."/>
            <person name="Quesneville H."/>
            <person name="Colot V."/>
            <person name="Lysak M.A."/>
            <person name="Weigel D."/>
            <person name="Coupland G."/>
            <person name="Schneeberger K."/>
        </authorList>
    </citation>
    <scope>NUCLEOTIDE SEQUENCE [LARGE SCALE GENOMIC DNA]</scope>
    <source>
        <strain evidence="2">cv. Pajares</strain>
    </source>
</reference>
<dbReference type="AlphaFoldDB" id="A0A087GAM6"/>
<dbReference type="EMBL" id="CM002876">
    <property type="protein sequence ID" value="KFK26928.1"/>
    <property type="molecule type" value="Genomic_DNA"/>
</dbReference>
<dbReference type="Gramene" id="KFK26928">
    <property type="protein sequence ID" value="KFK26928"/>
    <property type="gene ID" value="AALP_AA8G311100"/>
</dbReference>
<gene>
    <name evidence="1" type="ordered locus">AALP_Aa8g311100</name>
</gene>
<accession>A0A087GAM6</accession>
<organism evidence="1 2">
    <name type="scientific">Arabis alpina</name>
    <name type="common">Alpine rock-cress</name>
    <dbReference type="NCBI Taxonomy" id="50452"/>
    <lineage>
        <taxon>Eukaryota</taxon>
        <taxon>Viridiplantae</taxon>
        <taxon>Streptophyta</taxon>
        <taxon>Embryophyta</taxon>
        <taxon>Tracheophyta</taxon>
        <taxon>Spermatophyta</taxon>
        <taxon>Magnoliopsida</taxon>
        <taxon>eudicotyledons</taxon>
        <taxon>Gunneridae</taxon>
        <taxon>Pentapetalae</taxon>
        <taxon>rosids</taxon>
        <taxon>malvids</taxon>
        <taxon>Brassicales</taxon>
        <taxon>Brassicaceae</taxon>
        <taxon>Arabideae</taxon>
        <taxon>Arabis</taxon>
    </lineage>
</organism>
<name>A0A087GAM6_ARAAL</name>
<protein>
    <submittedName>
        <fullName evidence="1">Uncharacterized protein</fullName>
    </submittedName>
</protein>
<dbReference type="Proteomes" id="UP000029120">
    <property type="component" value="Chromosome 8"/>
</dbReference>
<sequence length="86" mass="9524">MIGVIYSEDWKVFRALLRLKVAKGVCARDSKQMVDGGNHTLALVVSGKGMDFRYRKSCGGGDRSSSTLNRRVSPRVCHAFIVIFFG</sequence>
<evidence type="ECO:0000313" key="1">
    <source>
        <dbReference type="EMBL" id="KFK26928.1"/>
    </source>
</evidence>
<keyword evidence="2" id="KW-1185">Reference proteome</keyword>
<proteinExistence type="predicted"/>
<evidence type="ECO:0000313" key="2">
    <source>
        <dbReference type="Proteomes" id="UP000029120"/>
    </source>
</evidence>